<evidence type="ECO:0000256" key="2">
    <source>
        <dbReference type="ARBA" id="ARBA00022643"/>
    </source>
</evidence>
<accession>A0ABW3CK72</accession>
<organism evidence="6 7">
    <name type="scientific">Actinomadura adrarensis</name>
    <dbReference type="NCBI Taxonomy" id="1819600"/>
    <lineage>
        <taxon>Bacteria</taxon>
        <taxon>Bacillati</taxon>
        <taxon>Actinomycetota</taxon>
        <taxon>Actinomycetes</taxon>
        <taxon>Streptosporangiales</taxon>
        <taxon>Thermomonosporaceae</taxon>
        <taxon>Actinomadura</taxon>
    </lineage>
</organism>
<sequence length="113" mass="11994">MSNSDRQMHLAVFAQGLGAAQSVWRSPRTEPEKVHTLGHWTKVAQVAEEGLLDAVFIADALNLSTSIGTDDTERPDPIVVLSALAAVTSRIGLVGTSSTTYNAPFGVARQFAT</sequence>
<reference evidence="7" key="1">
    <citation type="journal article" date="2019" name="Int. J. Syst. Evol. Microbiol.">
        <title>The Global Catalogue of Microorganisms (GCM) 10K type strain sequencing project: providing services to taxonomists for standard genome sequencing and annotation.</title>
        <authorList>
            <consortium name="The Broad Institute Genomics Platform"/>
            <consortium name="The Broad Institute Genome Sequencing Center for Infectious Disease"/>
            <person name="Wu L."/>
            <person name="Ma J."/>
        </authorList>
    </citation>
    <scope>NUCLEOTIDE SEQUENCE [LARGE SCALE GENOMIC DNA]</scope>
    <source>
        <strain evidence="7">JCM 31696</strain>
    </source>
</reference>
<dbReference type="PANTHER" id="PTHR30011">
    <property type="entry name" value="ALKANESULFONATE MONOOXYGENASE-RELATED"/>
    <property type="match status" value="1"/>
</dbReference>
<evidence type="ECO:0000256" key="3">
    <source>
        <dbReference type="ARBA" id="ARBA00023002"/>
    </source>
</evidence>
<keyword evidence="7" id="KW-1185">Reference proteome</keyword>
<dbReference type="InterPro" id="IPR051260">
    <property type="entry name" value="Diverse_substr_monoxygenases"/>
</dbReference>
<dbReference type="Gene3D" id="3.20.20.30">
    <property type="entry name" value="Luciferase-like domain"/>
    <property type="match status" value="1"/>
</dbReference>
<name>A0ABW3CK72_9ACTN</name>
<evidence type="ECO:0000313" key="7">
    <source>
        <dbReference type="Proteomes" id="UP001597083"/>
    </source>
</evidence>
<dbReference type="EMBL" id="JBHTIR010002908">
    <property type="protein sequence ID" value="MFD0854397.1"/>
    <property type="molecule type" value="Genomic_DNA"/>
</dbReference>
<keyword evidence="1" id="KW-0285">Flavoprotein</keyword>
<protein>
    <submittedName>
        <fullName evidence="6">LLM class flavin-dependent oxidoreductase</fullName>
    </submittedName>
</protein>
<feature type="non-terminal residue" evidence="6">
    <location>
        <position position="113"/>
    </location>
</feature>
<keyword evidence="2" id="KW-0288">FMN</keyword>
<dbReference type="PANTHER" id="PTHR30011:SF16">
    <property type="entry name" value="C2H2 FINGER DOMAIN TRANSCRIPTION FACTOR (EUROFUNG)-RELATED"/>
    <property type="match status" value="1"/>
</dbReference>
<evidence type="ECO:0000256" key="1">
    <source>
        <dbReference type="ARBA" id="ARBA00022630"/>
    </source>
</evidence>
<evidence type="ECO:0000259" key="5">
    <source>
        <dbReference type="Pfam" id="PF00296"/>
    </source>
</evidence>
<dbReference type="Proteomes" id="UP001597083">
    <property type="component" value="Unassembled WGS sequence"/>
</dbReference>
<evidence type="ECO:0000313" key="6">
    <source>
        <dbReference type="EMBL" id="MFD0854397.1"/>
    </source>
</evidence>
<keyword evidence="4" id="KW-0503">Monooxygenase</keyword>
<evidence type="ECO:0000256" key="4">
    <source>
        <dbReference type="ARBA" id="ARBA00023033"/>
    </source>
</evidence>
<dbReference type="SUPFAM" id="SSF51679">
    <property type="entry name" value="Bacterial luciferase-like"/>
    <property type="match status" value="1"/>
</dbReference>
<comment type="caution">
    <text evidence="6">The sequence shown here is derived from an EMBL/GenBank/DDBJ whole genome shotgun (WGS) entry which is preliminary data.</text>
</comment>
<keyword evidence="3" id="KW-0560">Oxidoreductase</keyword>
<dbReference type="InterPro" id="IPR036661">
    <property type="entry name" value="Luciferase-like_sf"/>
</dbReference>
<proteinExistence type="predicted"/>
<dbReference type="Pfam" id="PF00296">
    <property type="entry name" value="Bac_luciferase"/>
    <property type="match status" value="1"/>
</dbReference>
<feature type="domain" description="Luciferase-like" evidence="5">
    <location>
        <begin position="29"/>
        <end position="113"/>
    </location>
</feature>
<gene>
    <name evidence="6" type="ORF">ACFQ07_19315</name>
</gene>
<dbReference type="InterPro" id="IPR011251">
    <property type="entry name" value="Luciferase-like_dom"/>
</dbReference>